<feature type="transmembrane region" description="Helical" evidence="1">
    <location>
        <begin position="110"/>
        <end position="129"/>
    </location>
</feature>
<keyword evidence="3" id="KW-1185">Reference proteome</keyword>
<proteinExistence type="predicted"/>
<sequence length="152" mass="16772">MFSAVKRNQVRRFLFYHKPPLADSHTDTVHHKRRSDQVNVRQTETITAHLCASPGLGGSTLLLSVIGVSVAFSFTVIFLLSPVYACVSILSLGECSLCWGYELTDPLAGWPALGLGPYTVVVWHLRFVLEAPFQTDLNRPALSLFAVAARML</sequence>
<accession>A0AAN8M301</accession>
<dbReference type="EMBL" id="JAGTTL010000010">
    <property type="protein sequence ID" value="KAK6317470.1"/>
    <property type="molecule type" value="Genomic_DNA"/>
</dbReference>
<evidence type="ECO:0000313" key="3">
    <source>
        <dbReference type="Proteomes" id="UP001356427"/>
    </source>
</evidence>
<keyword evidence="1" id="KW-0472">Membrane</keyword>
<evidence type="ECO:0000256" key="1">
    <source>
        <dbReference type="SAM" id="Phobius"/>
    </source>
</evidence>
<keyword evidence="1" id="KW-0812">Transmembrane</keyword>
<dbReference type="Proteomes" id="UP001356427">
    <property type="component" value="Unassembled WGS sequence"/>
</dbReference>
<name>A0AAN8M301_9TELE</name>
<gene>
    <name evidence="2" type="ORF">J4Q44_G00128700</name>
</gene>
<evidence type="ECO:0000313" key="2">
    <source>
        <dbReference type="EMBL" id="KAK6317470.1"/>
    </source>
</evidence>
<protein>
    <submittedName>
        <fullName evidence="2">Uncharacterized protein</fullName>
    </submittedName>
</protein>
<organism evidence="2 3">
    <name type="scientific">Coregonus suidteri</name>
    <dbReference type="NCBI Taxonomy" id="861788"/>
    <lineage>
        <taxon>Eukaryota</taxon>
        <taxon>Metazoa</taxon>
        <taxon>Chordata</taxon>
        <taxon>Craniata</taxon>
        <taxon>Vertebrata</taxon>
        <taxon>Euteleostomi</taxon>
        <taxon>Actinopterygii</taxon>
        <taxon>Neopterygii</taxon>
        <taxon>Teleostei</taxon>
        <taxon>Protacanthopterygii</taxon>
        <taxon>Salmoniformes</taxon>
        <taxon>Salmonidae</taxon>
        <taxon>Coregoninae</taxon>
        <taxon>Coregonus</taxon>
    </lineage>
</organism>
<dbReference type="AlphaFoldDB" id="A0AAN8M301"/>
<keyword evidence="1" id="KW-1133">Transmembrane helix</keyword>
<reference evidence="2 3" key="1">
    <citation type="submission" date="2021-04" db="EMBL/GenBank/DDBJ databases">
        <authorList>
            <person name="De Guttry C."/>
            <person name="Zahm M."/>
            <person name="Klopp C."/>
            <person name="Cabau C."/>
            <person name="Louis A."/>
            <person name="Berthelot C."/>
            <person name="Parey E."/>
            <person name="Roest Crollius H."/>
            <person name="Montfort J."/>
            <person name="Robinson-Rechavi M."/>
            <person name="Bucao C."/>
            <person name="Bouchez O."/>
            <person name="Gislard M."/>
            <person name="Lluch J."/>
            <person name="Milhes M."/>
            <person name="Lampietro C."/>
            <person name="Lopez Roques C."/>
            <person name="Donnadieu C."/>
            <person name="Braasch I."/>
            <person name="Desvignes T."/>
            <person name="Postlethwait J."/>
            <person name="Bobe J."/>
            <person name="Wedekind C."/>
            <person name="Guiguen Y."/>
        </authorList>
    </citation>
    <scope>NUCLEOTIDE SEQUENCE [LARGE SCALE GENOMIC DNA]</scope>
    <source>
        <strain evidence="2">Cs_M1</strain>
        <tissue evidence="2">Blood</tissue>
    </source>
</reference>
<comment type="caution">
    <text evidence="2">The sequence shown here is derived from an EMBL/GenBank/DDBJ whole genome shotgun (WGS) entry which is preliminary data.</text>
</comment>
<feature type="transmembrane region" description="Helical" evidence="1">
    <location>
        <begin position="61"/>
        <end position="90"/>
    </location>
</feature>